<dbReference type="SMART" id="SM00498">
    <property type="entry name" value="FH2"/>
    <property type="match status" value="1"/>
</dbReference>
<sequence length="1538" mass="167419">MQTIKTVETQVPFLKESFFTTTFKGRRKSSVTNILRKQQHSLLNQQQCILEHQPHSPKLFHSPPVENGPGQQTPQHHRLARSTSSPLCKAAENAEADGDRKEEQKERKAQNVREAELERGGEGAVSGSEPVAVTASLLLLSSSASAVLGEPASSSQLPLTVVGRQQGLAGSERALTNRGPAAAEAHEETEHAQSRPQHHGLLAKGVRLLRNMGNQEAKQKKGGASGGPTGDVSCDGEAEEREVAKKSKKSYNKTNKGAGEHGGKKKSKSESKGSVFSGMKIRKSLSKVKGLSKDDMLEDGRSAHVGKAGVESGAEKSLSADEMGMLSDVEGDLTHLTADSHESMGDETGRKTSSGSDAELYSFHSATESEDLLSDIQQAMRDQGVASEIVTRHLSEVSGNNMSTLEGSKVPETGISHQLFNLDEDCFSPPLVSESVPQELNDKCKRLENERSDISISRISSGPGSLSESGPSSSAPDTERSSGSLFPKTNSTYSFQDTTATTTSYESAEEPQDELESLFLTPHQGQGSQAVLGKNTSCDHLDSIMVGTGPTGTQKSASSMDLSVEREDEESGGRDFLSLERRKNSLSISHLIIDSPPVFQPRRRSSNSPSTVKFYPPVHPSYIKTTTRQLTSPVGSPITSPHAPRKTDPISGSLESNKVQGFRRRKQRSCSIAGPHSVSADWSSEVDELSVRHDDGAKFPDQETTEKSYTGGTYWTLGSRRAHYGKQTSAAPVPYLDVFSGRALLDRLCMHQGDGSSEEDVKELCQRMLVQGLLHPFSNGRAELLGDSTVSPVFNEEQLYTWASVGLPVSPYLWELYGGATTGRVQSLRSSFHQSSAKTPGAPHVQTECSKLKSGQSSSEDESSLIPLLERTIDDLRIKIAVLQGQQASLAKGIRDNMGALGNGHHKASQIKEGRLGKMSQEVSTQTSPVEEGFKFDVPLNGRSSSTPSSISPSIVKSSEGFACTCQQRQQSSIQSGLPPPTVSGVMSQPPPPPPLPGGSTAPPPPPPPPPPPLPGLGPCFPPPPPPPLPSGTGAPPPPPPLPGFGPPPPPPPPPPGMGPPPPPPPPGMGPPPPPPPPGFGPPPPPGPMPSMMIQEADPAKAMIEPPKPMKPLYWTRIQLHAKKHTVSLVWEKIEEPTVDFEEFVELFSKSTVKEKKKPISDTISKSKAKQVVKLLSNKRSQAVGILMSSIHLDMKDIENAVLNMDNTVVDLETLQALYENRAQDDEMDSIKKHIKSAKGKEDAKPLDKPEQFLFQLSQISNFSERVFCILFQSTFHECITSILRKIEILQKVCKTLQSSEAVLQVLGLVLAFGNFMNGGNRSRGQADGFTLDILPKLKDVKSSDNSQSLLSYIVAYYLRHFDEDAGKETCVYPLPEPLDLFQASQMKFEDFQRDLRKLRKDLNACSAETEKVWKLSSEENLQPFKDKMDEFLNRAKTELEMQENQLAETQKIFLELSVSFSVKPKAGEKEVSPHTFFSIWHEFSTDFKDQWKKQNKLILQERVKMAEESFKQARQKASYNVTPKHATGIKAKLGKKI</sequence>
<evidence type="ECO:0000256" key="2">
    <source>
        <dbReference type="ARBA" id="ARBA00005271"/>
    </source>
</evidence>
<feature type="compositionally biased region" description="Basic and acidic residues" evidence="6">
    <location>
        <begin position="291"/>
        <end position="302"/>
    </location>
</feature>
<dbReference type="GeneTree" id="ENSGT00940000161899"/>
<dbReference type="Proteomes" id="UP000265160">
    <property type="component" value="LG13"/>
</dbReference>
<evidence type="ECO:0000313" key="9">
    <source>
        <dbReference type="Proteomes" id="UP000265160"/>
    </source>
</evidence>
<dbReference type="SUPFAM" id="SSF101447">
    <property type="entry name" value="Formin homology 2 domain (FH2 domain)"/>
    <property type="match status" value="1"/>
</dbReference>
<keyword evidence="4" id="KW-0539">Nucleus</keyword>
<dbReference type="FunFam" id="1.20.58.2220:FF:000005">
    <property type="entry name" value="Formin 1"/>
    <property type="match status" value="1"/>
</dbReference>
<feature type="compositionally biased region" description="Polar residues" evidence="6">
    <location>
        <begin position="965"/>
        <end position="976"/>
    </location>
</feature>
<feature type="region of interest" description="Disordered" evidence="6">
    <location>
        <begin position="901"/>
        <end position="1093"/>
    </location>
</feature>
<comment type="subcellular location">
    <subcellularLocation>
        <location evidence="1">Nucleus</location>
    </subcellularLocation>
</comment>
<protein>
    <submittedName>
        <fullName evidence="8">Formin 2</fullName>
    </submittedName>
</protein>
<dbReference type="PANTHER" id="PTHR45920">
    <property type="entry name" value="FORMIN HOMOLOGY 2 DOMAIN CONTAINING, ISOFORM I"/>
    <property type="match status" value="1"/>
</dbReference>
<reference evidence="8" key="2">
    <citation type="submission" date="2025-08" db="UniProtKB">
        <authorList>
            <consortium name="Ensembl"/>
        </authorList>
    </citation>
    <scope>IDENTIFICATION</scope>
</reference>
<feature type="compositionally biased region" description="Low complexity" evidence="6">
    <location>
        <begin position="852"/>
        <end position="863"/>
    </location>
</feature>
<reference evidence="8 9" key="1">
    <citation type="journal article" date="2014" name="Nature">
        <title>The genomic substrate for adaptive radiation in African cichlid fish.</title>
        <authorList>
            <person name="Brawand D."/>
            <person name="Wagner C.E."/>
            <person name="Li Y.I."/>
            <person name="Malinsky M."/>
            <person name="Keller I."/>
            <person name="Fan S."/>
            <person name="Simakov O."/>
            <person name="Ng A.Y."/>
            <person name="Lim Z.W."/>
            <person name="Bezault E."/>
            <person name="Turner-Maier J."/>
            <person name="Johnson J."/>
            <person name="Alcazar R."/>
            <person name="Noh H.J."/>
            <person name="Russell P."/>
            <person name="Aken B."/>
            <person name="Alfoldi J."/>
            <person name="Amemiya C."/>
            <person name="Azzouzi N."/>
            <person name="Baroiller J.F."/>
            <person name="Barloy-Hubler F."/>
            <person name="Berlin A."/>
            <person name="Bloomquist R."/>
            <person name="Carleton K.L."/>
            <person name="Conte M.A."/>
            <person name="D'Cotta H."/>
            <person name="Eshel O."/>
            <person name="Gaffney L."/>
            <person name="Galibert F."/>
            <person name="Gante H.F."/>
            <person name="Gnerre S."/>
            <person name="Greuter L."/>
            <person name="Guyon R."/>
            <person name="Haddad N.S."/>
            <person name="Haerty W."/>
            <person name="Harris R.M."/>
            <person name="Hofmann H.A."/>
            <person name="Hourlier T."/>
            <person name="Hulata G."/>
            <person name="Jaffe D.B."/>
            <person name="Lara M."/>
            <person name="Lee A.P."/>
            <person name="MacCallum I."/>
            <person name="Mwaiko S."/>
            <person name="Nikaido M."/>
            <person name="Nishihara H."/>
            <person name="Ozouf-Costaz C."/>
            <person name="Penman D.J."/>
            <person name="Przybylski D."/>
            <person name="Rakotomanga M."/>
            <person name="Renn S.C.P."/>
            <person name="Ribeiro F.J."/>
            <person name="Ron M."/>
            <person name="Salzburger W."/>
            <person name="Sanchez-Pulido L."/>
            <person name="Santos M.E."/>
            <person name="Searle S."/>
            <person name="Sharpe T."/>
            <person name="Swofford R."/>
            <person name="Tan F.J."/>
            <person name="Williams L."/>
            <person name="Young S."/>
            <person name="Yin S."/>
            <person name="Okada N."/>
            <person name="Kocher T.D."/>
            <person name="Miska E.A."/>
            <person name="Lander E.S."/>
            <person name="Venkatesh B."/>
            <person name="Fernald R.D."/>
            <person name="Meyer A."/>
            <person name="Ponting C.P."/>
            <person name="Streelman J.T."/>
            <person name="Lindblad-Toh K."/>
            <person name="Seehausen O."/>
            <person name="Di Palma F."/>
        </authorList>
    </citation>
    <scope>NUCLEOTIDE SEQUENCE</scope>
</reference>
<evidence type="ECO:0000313" key="8">
    <source>
        <dbReference type="Ensembl" id="ENSMZEP00005036796.1"/>
    </source>
</evidence>
<evidence type="ECO:0000256" key="4">
    <source>
        <dbReference type="ARBA" id="ARBA00023242"/>
    </source>
</evidence>
<evidence type="ECO:0000259" key="7">
    <source>
        <dbReference type="PROSITE" id="PS51444"/>
    </source>
</evidence>
<organism evidence="8 9">
    <name type="scientific">Maylandia zebra</name>
    <name type="common">zebra mbuna</name>
    <dbReference type="NCBI Taxonomy" id="106582"/>
    <lineage>
        <taxon>Eukaryota</taxon>
        <taxon>Metazoa</taxon>
        <taxon>Chordata</taxon>
        <taxon>Craniata</taxon>
        <taxon>Vertebrata</taxon>
        <taxon>Euteleostomi</taxon>
        <taxon>Actinopterygii</taxon>
        <taxon>Neopterygii</taxon>
        <taxon>Teleostei</taxon>
        <taxon>Neoteleostei</taxon>
        <taxon>Acanthomorphata</taxon>
        <taxon>Ovalentaria</taxon>
        <taxon>Cichlomorphae</taxon>
        <taxon>Cichliformes</taxon>
        <taxon>Cichlidae</taxon>
        <taxon>African cichlids</taxon>
        <taxon>Pseudocrenilabrinae</taxon>
        <taxon>Haplochromini</taxon>
        <taxon>Maylandia</taxon>
        <taxon>Maylandia zebra complex</taxon>
    </lineage>
</organism>
<feature type="region of interest" description="Disordered" evidence="6">
    <location>
        <begin position="175"/>
        <end position="199"/>
    </location>
</feature>
<dbReference type="GO" id="GO:0005634">
    <property type="term" value="C:nucleus"/>
    <property type="evidence" value="ECO:0007669"/>
    <property type="project" value="UniProtKB-SubCell"/>
</dbReference>
<feature type="region of interest" description="Disordered" evidence="6">
    <location>
        <begin position="627"/>
        <end position="677"/>
    </location>
</feature>
<feature type="compositionally biased region" description="Low complexity" evidence="6">
    <location>
        <begin position="454"/>
        <end position="476"/>
    </location>
</feature>
<proteinExistence type="inferred from homology"/>
<feature type="compositionally biased region" description="Low complexity" evidence="6">
    <location>
        <begin position="944"/>
        <end position="959"/>
    </location>
</feature>
<evidence type="ECO:0000256" key="3">
    <source>
        <dbReference type="ARBA" id="ARBA00023054"/>
    </source>
</evidence>
<evidence type="ECO:0000256" key="1">
    <source>
        <dbReference type="ARBA" id="ARBA00004123"/>
    </source>
</evidence>
<feature type="region of interest" description="Disordered" evidence="6">
    <location>
        <begin position="454"/>
        <end position="514"/>
    </location>
</feature>
<feature type="compositionally biased region" description="Polar residues" evidence="6">
    <location>
        <begin position="551"/>
        <end position="561"/>
    </location>
</feature>
<dbReference type="Pfam" id="PF02181">
    <property type="entry name" value="FH2"/>
    <property type="match status" value="1"/>
</dbReference>
<feature type="region of interest" description="Disordered" evidence="6">
    <location>
        <begin position="338"/>
        <end position="357"/>
    </location>
</feature>
<dbReference type="PRINTS" id="PR00828">
    <property type="entry name" value="FORMIN"/>
</dbReference>
<dbReference type="GO" id="GO:0045010">
    <property type="term" value="P:actin nucleation"/>
    <property type="evidence" value="ECO:0007669"/>
    <property type="project" value="InterPro"/>
</dbReference>
<dbReference type="GO" id="GO:0005737">
    <property type="term" value="C:cytoplasm"/>
    <property type="evidence" value="ECO:0007669"/>
    <property type="project" value="UniProtKB-ARBA"/>
</dbReference>
<feature type="region of interest" description="Disordered" evidence="6">
    <location>
        <begin position="290"/>
        <end position="318"/>
    </location>
</feature>
<feature type="compositionally biased region" description="Polar residues" evidence="6">
    <location>
        <begin position="627"/>
        <end position="639"/>
    </location>
</feature>
<feature type="region of interest" description="Disordered" evidence="6">
    <location>
        <begin position="55"/>
        <end position="128"/>
    </location>
</feature>
<dbReference type="InterPro" id="IPR015425">
    <property type="entry name" value="FH2_Formin"/>
</dbReference>
<dbReference type="PROSITE" id="PS51444">
    <property type="entry name" value="FH2"/>
    <property type="match status" value="1"/>
</dbReference>
<keyword evidence="3 5" id="KW-0175">Coiled coil</keyword>
<dbReference type="GO" id="GO:0051015">
    <property type="term" value="F:actin filament binding"/>
    <property type="evidence" value="ECO:0007669"/>
    <property type="project" value="TreeGrafter"/>
</dbReference>
<feature type="compositionally biased region" description="Pro residues" evidence="6">
    <location>
        <begin position="989"/>
        <end position="1089"/>
    </location>
</feature>
<feature type="compositionally biased region" description="Basic and acidic residues" evidence="6">
    <location>
        <begin position="338"/>
        <end position="350"/>
    </location>
</feature>
<dbReference type="Gene3D" id="1.20.58.2220">
    <property type="entry name" value="Formin, FH2 domain"/>
    <property type="match status" value="1"/>
</dbReference>
<dbReference type="Ensembl" id="ENSMZET00005038085.1">
    <property type="protein sequence ID" value="ENSMZEP00005036796.1"/>
    <property type="gene ID" value="ENSMZEG00005027427.1"/>
</dbReference>
<feature type="region of interest" description="Disordered" evidence="6">
    <location>
        <begin position="546"/>
        <end position="574"/>
    </location>
</feature>
<dbReference type="PANTHER" id="PTHR45920:SF7">
    <property type="entry name" value="FORMIN-G"/>
    <property type="match status" value="1"/>
</dbReference>
<feature type="compositionally biased region" description="Basic and acidic residues" evidence="6">
    <location>
        <begin position="184"/>
        <end position="193"/>
    </location>
</feature>
<accession>A0A3P9DRP5</accession>
<name>A0A3P9DRP5_9CICH</name>
<evidence type="ECO:0000256" key="5">
    <source>
        <dbReference type="SAM" id="Coils"/>
    </source>
</evidence>
<comment type="similarity">
    <text evidence="2">Belongs to the formin homology family. Cappuccino subfamily.</text>
</comment>
<dbReference type="InterPro" id="IPR042201">
    <property type="entry name" value="FH2_Formin_sf"/>
</dbReference>
<reference evidence="8" key="3">
    <citation type="submission" date="2025-09" db="UniProtKB">
        <authorList>
            <consortium name="Ensembl"/>
        </authorList>
    </citation>
    <scope>IDENTIFICATION</scope>
</reference>
<feature type="region of interest" description="Disordered" evidence="6">
    <location>
        <begin position="215"/>
        <end position="278"/>
    </location>
</feature>
<dbReference type="GO" id="GO:0030866">
    <property type="term" value="P:cortical actin cytoskeleton organization"/>
    <property type="evidence" value="ECO:0007669"/>
    <property type="project" value="TreeGrafter"/>
</dbReference>
<dbReference type="GO" id="GO:0008017">
    <property type="term" value="F:microtubule binding"/>
    <property type="evidence" value="ECO:0007669"/>
    <property type="project" value="InterPro"/>
</dbReference>
<keyword evidence="9" id="KW-1185">Reference proteome</keyword>
<dbReference type="InterPro" id="IPR001265">
    <property type="entry name" value="Formin_Cappuccino_subfam"/>
</dbReference>
<feature type="coiled-coil region" evidence="5">
    <location>
        <begin position="1389"/>
        <end position="1453"/>
    </location>
</feature>
<dbReference type="STRING" id="106582.ENSMZEP00005036796"/>
<feature type="region of interest" description="Disordered" evidence="6">
    <location>
        <begin position="832"/>
        <end position="863"/>
    </location>
</feature>
<feature type="compositionally biased region" description="Polar residues" evidence="6">
    <location>
        <begin position="481"/>
        <end position="497"/>
    </location>
</feature>
<feature type="domain" description="FH2" evidence="7">
    <location>
        <begin position="1100"/>
        <end position="1514"/>
    </location>
</feature>
<feature type="compositionally biased region" description="Basic and acidic residues" evidence="6">
    <location>
        <begin position="97"/>
        <end position="121"/>
    </location>
</feature>
<dbReference type="GO" id="GO:0005884">
    <property type="term" value="C:actin filament"/>
    <property type="evidence" value="ECO:0007669"/>
    <property type="project" value="InterPro"/>
</dbReference>
<evidence type="ECO:0000256" key="6">
    <source>
        <dbReference type="SAM" id="MobiDB-lite"/>
    </source>
</evidence>